<dbReference type="SUPFAM" id="SSF47616">
    <property type="entry name" value="GST C-terminal domain-like"/>
    <property type="match status" value="1"/>
</dbReference>
<dbReference type="InterPro" id="IPR040079">
    <property type="entry name" value="Glutathione_S-Trfase"/>
</dbReference>
<evidence type="ECO:0000313" key="6">
    <source>
        <dbReference type="Proteomes" id="UP000494106"/>
    </source>
</evidence>
<name>A0A8S0ZWL3_ARCPL</name>
<evidence type="ECO:0000259" key="3">
    <source>
        <dbReference type="PROSITE" id="PS50404"/>
    </source>
</evidence>
<evidence type="ECO:0000256" key="1">
    <source>
        <dbReference type="ARBA" id="ARBA00011738"/>
    </source>
</evidence>
<dbReference type="InterPro" id="IPR036282">
    <property type="entry name" value="Glutathione-S-Trfase_C_sf"/>
</dbReference>
<feature type="compositionally biased region" description="Polar residues" evidence="2">
    <location>
        <begin position="191"/>
        <end position="206"/>
    </location>
</feature>
<dbReference type="GO" id="GO:0004364">
    <property type="term" value="F:glutathione transferase activity"/>
    <property type="evidence" value="ECO:0007669"/>
    <property type="project" value="TreeGrafter"/>
</dbReference>
<dbReference type="EMBL" id="CADEBC010000502">
    <property type="protein sequence ID" value="CAB3239221.1"/>
    <property type="molecule type" value="Genomic_DNA"/>
</dbReference>
<proteinExistence type="predicted"/>
<dbReference type="GO" id="GO:0006749">
    <property type="term" value="P:glutathione metabolic process"/>
    <property type="evidence" value="ECO:0007669"/>
    <property type="project" value="TreeGrafter"/>
</dbReference>
<evidence type="ECO:0000313" key="5">
    <source>
        <dbReference type="EMBL" id="CAB3239221.1"/>
    </source>
</evidence>
<dbReference type="PANTHER" id="PTHR43969">
    <property type="entry name" value="GLUTATHIONE S TRANSFERASE D10, ISOFORM A-RELATED"/>
    <property type="match status" value="1"/>
</dbReference>
<evidence type="ECO:0008006" key="7">
    <source>
        <dbReference type="Google" id="ProtNLM"/>
    </source>
</evidence>
<dbReference type="PROSITE" id="PS50404">
    <property type="entry name" value="GST_NTER"/>
    <property type="match status" value="1"/>
</dbReference>
<dbReference type="Gene3D" id="3.40.30.10">
    <property type="entry name" value="Glutaredoxin"/>
    <property type="match status" value="1"/>
</dbReference>
<dbReference type="OrthoDB" id="10035396at2759"/>
<dbReference type="SUPFAM" id="SSF52833">
    <property type="entry name" value="Thioredoxin-like"/>
    <property type="match status" value="1"/>
</dbReference>
<dbReference type="Gene3D" id="1.20.1050.10">
    <property type="match status" value="1"/>
</dbReference>
<dbReference type="SFLD" id="SFLDS00019">
    <property type="entry name" value="Glutathione_Transferase_(cytos"/>
    <property type="match status" value="1"/>
</dbReference>
<feature type="domain" description="GST C-terminal" evidence="4">
    <location>
        <begin position="82"/>
        <end position="202"/>
    </location>
</feature>
<dbReference type="SFLD" id="SFLDG00358">
    <property type="entry name" value="Main_(cytGST)"/>
    <property type="match status" value="1"/>
</dbReference>
<dbReference type="InterPro" id="IPR004046">
    <property type="entry name" value="GST_C"/>
</dbReference>
<dbReference type="Pfam" id="PF13417">
    <property type="entry name" value="GST_N_3"/>
    <property type="match status" value="1"/>
</dbReference>
<dbReference type="InterPro" id="IPR010987">
    <property type="entry name" value="Glutathione-S-Trfase_C-like"/>
</dbReference>
<dbReference type="Proteomes" id="UP000494106">
    <property type="component" value="Unassembled WGS sequence"/>
</dbReference>
<dbReference type="AlphaFoldDB" id="A0A8S0ZWL3"/>
<keyword evidence="6" id="KW-1185">Reference proteome</keyword>
<evidence type="ECO:0000256" key="2">
    <source>
        <dbReference type="SAM" id="MobiDB-lite"/>
    </source>
</evidence>
<sequence length="366" mass="41587">MYPDIGLTAFLFKQNGAHPVPHRRWPAIKREHKSPEYLKINPIGAIPALKDGEFILSDSHAIMKYLLSKYAPDQVESLYPSDLQTRALVDQTMYFDTGVYFIKLKNVVLPSIFGNYTETPEKSKGEIDDCYKVLETYLENRKYIAADHLTLADIAVVATTSSMQPIHKLDSEKFPRTAAWLSRLFTRQRSSSLGSNQSKTHPTSGGQPVDTETETTELCPPTWQRVPVGRNPKKKKTSNKSSPEIVKTSNRFTGLTKDLTDTEAVPKNKRHALPPSIVAYGVEDVNKLIELLMTVVEKYQFSFKIINRNQLRISSLDIETYKQILNMARKNGLIGHTFNRKDQKWQRVVIRNLHPSTPMSAIREAV</sequence>
<feature type="region of interest" description="Disordered" evidence="2">
    <location>
        <begin position="191"/>
        <end position="267"/>
    </location>
</feature>
<accession>A0A8S0ZWL3</accession>
<reference evidence="5 6" key="1">
    <citation type="submission" date="2020-04" db="EMBL/GenBank/DDBJ databases">
        <authorList>
            <person name="Wallbank WR R."/>
            <person name="Pardo Diaz C."/>
            <person name="Kozak K."/>
            <person name="Martin S."/>
            <person name="Jiggins C."/>
            <person name="Moest M."/>
            <person name="Warren A I."/>
            <person name="Byers J.R.P. K."/>
            <person name="Montejo-Kovacevich G."/>
            <person name="Yen C E."/>
        </authorList>
    </citation>
    <scope>NUCLEOTIDE SEQUENCE [LARGE SCALE GENOMIC DNA]</scope>
</reference>
<dbReference type="FunFam" id="1.20.1050.10:FF:000007">
    <property type="entry name" value="Glutathione S-transferase 1-1"/>
    <property type="match status" value="1"/>
</dbReference>
<evidence type="ECO:0000259" key="4">
    <source>
        <dbReference type="PROSITE" id="PS50405"/>
    </source>
</evidence>
<dbReference type="CDD" id="cd03177">
    <property type="entry name" value="GST_C_Delta_Epsilon"/>
    <property type="match status" value="1"/>
</dbReference>
<comment type="subunit">
    <text evidence="1">Homodimer.</text>
</comment>
<dbReference type="PROSITE" id="PS50405">
    <property type="entry name" value="GST_CTER"/>
    <property type="match status" value="1"/>
</dbReference>
<feature type="domain" description="GST N-terminal" evidence="3">
    <location>
        <begin position="1"/>
        <end position="74"/>
    </location>
</feature>
<organism evidence="5 6">
    <name type="scientific">Arctia plantaginis</name>
    <name type="common">Wood tiger moth</name>
    <name type="synonym">Phalaena plantaginis</name>
    <dbReference type="NCBI Taxonomy" id="874455"/>
    <lineage>
        <taxon>Eukaryota</taxon>
        <taxon>Metazoa</taxon>
        <taxon>Ecdysozoa</taxon>
        <taxon>Arthropoda</taxon>
        <taxon>Hexapoda</taxon>
        <taxon>Insecta</taxon>
        <taxon>Pterygota</taxon>
        <taxon>Neoptera</taxon>
        <taxon>Endopterygota</taxon>
        <taxon>Lepidoptera</taxon>
        <taxon>Glossata</taxon>
        <taxon>Ditrysia</taxon>
        <taxon>Noctuoidea</taxon>
        <taxon>Erebidae</taxon>
        <taxon>Arctiinae</taxon>
        <taxon>Arctia</taxon>
    </lineage>
</organism>
<dbReference type="InterPro" id="IPR004045">
    <property type="entry name" value="Glutathione_S-Trfase_N"/>
</dbReference>
<protein>
    <recommendedName>
        <fullName evidence="7">Glutathione S-transferase</fullName>
    </recommendedName>
</protein>
<dbReference type="Pfam" id="PF00043">
    <property type="entry name" value="GST_C"/>
    <property type="match status" value="1"/>
</dbReference>
<gene>
    <name evidence="5" type="ORF">APLA_LOCUS7714</name>
</gene>
<dbReference type="InterPro" id="IPR036249">
    <property type="entry name" value="Thioredoxin-like_sf"/>
</dbReference>
<dbReference type="PANTHER" id="PTHR43969:SF9">
    <property type="entry name" value="GLUTATHIONE S TRANSFERASE D10, ISOFORM A-RELATED"/>
    <property type="match status" value="1"/>
</dbReference>
<comment type="caution">
    <text evidence="5">The sequence shown here is derived from an EMBL/GenBank/DDBJ whole genome shotgun (WGS) entry which is preliminary data.</text>
</comment>